<feature type="compositionally biased region" description="Pro residues" evidence="12">
    <location>
        <begin position="182"/>
        <end position="199"/>
    </location>
</feature>
<dbReference type="PANTHER" id="PTHR12358:SF101">
    <property type="entry name" value="MITOCHONDRIAL IMPORT INNER MEMBRANE TRANSLOCASE SUBUNIT TIM54"/>
    <property type="match status" value="1"/>
</dbReference>
<evidence type="ECO:0000256" key="9">
    <source>
        <dbReference type="ARBA" id="ARBA00023010"/>
    </source>
</evidence>
<evidence type="ECO:0000256" key="12">
    <source>
        <dbReference type="SAM" id="MobiDB-lite"/>
    </source>
</evidence>
<dbReference type="STRING" id="1182542.W9Y746"/>
<evidence type="ECO:0000256" key="10">
    <source>
        <dbReference type="ARBA" id="ARBA00023128"/>
    </source>
</evidence>
<proteinExistence type="inferred from homology"/>
<comment type="subcellular location">
    <subcellularLocation>
        <location evidence="1">Mitochondrion inner membrane</location>
        <topology evidence="1">Single-pass membrane protein</topology>
    </subcellularLocation>
</comment>
<dbReference type="OrthoDB" id="5598305at2759"/>
<evidence type="ECO:0000313" key="13">
    <source>
        <dbReference type="EMBL" id="EXJ85066.1"/>
    </source>
</evidence>
<keyword evidence="8" id="KW-1133">Transmembrane helix</keyword>
<comment type="similarity">
    <text evidence="2">Belongs to the TIM54 family.</text>
</comment>
<dbReference type="HOGENOM" id="CLU_039097_1_0_1"/>
<keyword evidence="4" id="KW-0813">Transport</keyword>
<evidence type="ECO:0000256" key="4">
    <source>
        <dbReference type="ARBA" id="ARBA00022448"/>
    </source>
</evidence>
<dbReference type="PANTHER" id="PTHR12358">
    <property type="entry name" value="SPHINGOSINE KINASE"/>
    <property type="match status" value="1"/>
</dbReference>
<feature type="compositionally biased region" description="Basic and acidic residues" evidence="12">
    <location>
        <begin position="216"/>
        <end position="236"/>
    </location>
</feature>
<evidence type="ECO:0000256" key="11">
    <source>
        <dbReference type="ARBA" id="ARBA00023136"/>
    </source>
</evidence>
<dbReference type="InterPro" id="IPR021056">
    <property type="entry name" value="Mt_import_IM_translocase_Tim54"/>
</dbReference>
<organism evidence="13 14">
    <name type="scientific">Capronia epimyces CBS 606.96</name>
    <dbReference type="NCBI Taxonomy" id="1182542"/>
    <lineage>
        <taxon>Eukaryota</taxon>
        <taxon>Fungi</taxon>
        <taxon>Dikarya</taxon>
        <taxon>Ascomycota</taxon>
        <taxon>Pezizomycotina</taxon>
        <taxon>Eurotiomycetes</taxon>
        <taxon>Chaetothyriomycetidae</taxon>
        <taxon>Chaetothyriales</taxon>
        <taxon>Herpotrichiellaceae</taxon>
        <taxon>Capronia</taxon>
    </lineage>
</organism>
<name>W9Y746_9EURO</name>
<evidence type="ECO:0000256" key="1">
    <source>
        <dbReference type="ARBA" id="ARBA00004434"/>
    </source>
</evidence>
<evidence type="ECO:0000313" key="14">
    <source>
        <dbReference type="Proteomes" id="UP000019478"/>
    </source>
</evidence>
<feature type="compositionally biased region" description="Low complexity" evidence="12">
    <location>
        <begin position="243"/>
        <end position="255"/>
    </location>
</feature>
<dbReference type="GO" id="GO:0015031">
    <property type="term" value="P:protein transport"/>
    <property type="evidence" value="ECO:0007669"/>
    <property type="project" value="UniProtKB-KW"/>
</dbReference>
<reference evidence="13 14" key="1">
    <citation type="submission" date="2013-03" db="EMBL/GenBank/DDBJ databases">
        <title>The Genome Sequence of Capronia epimyces CBS 606.96.</title>
        <authorList>
            <consortium name="The Broad Institute Genomics Platform"/>
            <person name="Cuomo C."/>
            <person name="de Hoog S."/>
            <person name="Gorbushina A."/>
            <person name="Walker B."/>
            <person name="Young S.K."/>
            <person name="Zeng Q."/>
            <person name="Gargeya S."/>
            <person name="Fitzgerald M."/>
            <person name="Haas B."/>
            <person name="Abouelleil A."/>
            <person name="Allen A.W."/>
            <person name="Alvarado L."/>
            <person name="Arachchi H.M."/>
            <person name="Berlin A.M."/>
            <person name="Chapman S.B."/>
            <person name="Gainer-Dewar J."/>
            <person name="Goldberg J."/>
            <person name="Griggs A."/>
            <person name="Gujja S."/>
            <person name="Hansen M."/>
            <person name="Howarth C."/>
            <person name="Imamovic A."/>
            <person name="Ireland A."/>
            <person name="Larimer J."/>
            <person name="McCowan C."/>
            <person name="Murphy C."/>
            <person name="Pearson M."/>
            <person name="Poon T.W."/>
            <person name="Priest M."/>
            <person name="Roberts A."/>
            <person name="Saif S."/>
            <person name="Shea T."/>
            <person name="Sisk P."/>
            <person name="Sykes S."/>
            <person name="Wortman J."/>
            <person name="Nusbaum C."/>
            <person name="Birren B."/>
        </authorList>
    </citation>
    <scope>NUCLEOTIDE SEQUENCE [LARGE SCALE GENOMIC DNA]</scope>
    <source>
        <strain evidence="13 14">CBS 606.96</strain>
    </source>
</reference>
<dbReference type="eggNOG" id="ENOG502QPMQ">
    <property type="taxonomic scope" value="Eukaryota"/>
</dbReference>
<keyword evidence="6" id="KW-0999">Mitochondrion inner membrane</keyword>
<evidence type="ECO:0000256" key="2">
    <source>
        <dbReference type="ARBA" id="ARBA00006355"/>
    </source>
</evidence>
<evidence type="ECO:0000256" key="3">
    <source>
        <dbReference type="ARBA" id="ARBA00020796"/>
    </source>
</evidence>
<keyword evidence="11" id="KW-0472">Membrane</keyword>
<accession>W9Y746</accession>
<dbReference type="RefSeq" id="XP_007734051.1">
    <property type="nucleotide sequence ID" value="XM_007735861.1"/>
</dbReference>
<dbReference type="AlphaFoldDB" id="W9Y746"/>
<keyword evidence="5" id="KW-0812">Transmembrane</keyword>
<sequence>MPNFRFKLPSRNWLIFLGVTGSWTAAVLYDKHQKKKVQKKWCDLVAHLAEEPLPPNYLRRKLTIFLSAPPGDGVRPARQYFKEYVKPILVAAALDYDVIEGRKEGDVRYGTAEQIRRLRRKLGEKDPNAVENEMDKEKVVDEIRQKLHIVPEPGIRGDLVLGRHTWKEYIRGLHEGWLGPVEAPPPPPEPQPELSPIHPPTDVRTDDPAAASGDSEPGKEADEGKEKTEKEQEKKKPYPPPAYLSTNAYSSSSLSPHAPSVFEPSQPIHQQHILGFLKFPWRIYNFLNRRHLADQVGRETAAIVLAANRPYHRGSTFATTDPNLEADPLATRSPEVDAAVTSNEGWEQQASLAMEEQTWHKSVRKAAKEGDETERVWSNDIVIDSRIGERMRKFELDAEEETRANRIVSGAEKPRTFHVDDE</sequence>
<evidence type="ECO:0000256" key="6">
    <source>
        <dbReference type="ARBA" id="ARBA00022792"/>
    </source>
</evidence>
<evidence type="ECO:0000256" key="5">
    <source>
        <dbReference type="ARBA" id="ARBA00022692"/>
    </source>
</evidence>
<keyword evidence="9" id="KW-0811">Translocation</keyword>
<dbReference type="Pfam" id="PF11711">
    <property type="entry name" value="Tim54"/>
    <property type="match status" value="1"/>
</dbReference>
<gene>
    <name evidence="13" type="ORF">A1O3_05741</name>
</gene>
<evidence type="ECO:0000256" key="7">
    <source>
        <dbReference type="ARBA" id="ARBA00022927"/>
    </source>
</evidence>
<dbReference type="GO" id="GO:0005743">
    <property type="term" value="C:mitochondrial inner membrane"/>
    <property type="evidence" value="ECO:0007669"/>
    <property type="project" value="UniProtKB-SubCell"/>
</dbReference>
<evidence type="ECO:0000256" key="8">
    <source>
        <dbReference type="ARBA" id="ARBA00022989"/>
    </source>
</evidence>
<dbReference type="EMBL" id="AMGY01000004">
    <property type="protein sequence ID" value="EXJ85066.1"/>
    <property type="molecule type" value="Genomic_DNA"/>
</dbReference>
<keyword evidence="7" id="KW-0653">Protein transport</keyword>
<dbReference type="InterPro" id="IPR050187">
    <property type="entry name" value="Lipid_Phosphate_FormReg"/>
</dbReference>
<feature type="region of interest" description="Disordered" evidence="12">
    <location>
        <begin position="180"/>
        <end position="258"/>
    </location>
</feature>
<comment type="caution">
    <text evidence="13">The sequence shown here is derived from an EMBL/GenBank/DDBJ whole genome shotgun (WGS) entry which is preliminary data.</text>
</comment>
<dbReference type="Proteomes" id="UP000019478">
    <property type="component" value="Unassembled WGS sequence"/>
</dbReference>
<keyword evidence="14" id="KW-1185">Reference proteome</keyword>
<keyword evidence="10" id="KW-0496">Mitochondrion</keyword>
<protein>
    <recommendedName>
        <fullName evidence="3">Mitochondrial import inner membrane translocase subunit TIM54</fullName>
    </recommendedName>
</protein>
<dbReference type="GeneID" id="19169851"/>